<dbReference type="EMBL" id="HBGU01062624">
    <property type="protein sequence ID" value="CAD9519824.1"/>
    <property type="molecule type" value="Transcribed_RNA"/>
</dbReference>
<dbReference type="AlphaFoldDB" id="A0A7S2N4Y8"/>
<feature type="compositionally biased region" description="Basic and acidic residues" evidence="1">
    <location>
        <begin position="44"/>
        <end position="54"/>
    </location>
</feature>
<reference evidence="2" key="1">
    <citation type="submission" date="2021-01" db="EMBL/GenBank/DDBJ databases">
        <authorList>
            <person name="Corre E."/>
            <person name="Pelletier E."/>
            <person name="Niang G."/>
            <person name="Scheremetjew M."/>
            <person name="Finn R."/>
            <person name="Kale V."/>
            <person name="Holt S."/>
            <person name="Cochrane G."/>
            <person name="Meng A."/>
            <person name="Brown T."/>
            <person name="Cohen L."/>
        </authorList>
    </citation>
    <scope>NUCLEOTIDE SEQUENCE</scope>
    <source>
        <strain evidence="2">UTEX LB 985</strain>
    </source>
</reference>
<gene>
    <name evidence="2" type="ORF">CBRE1094_LOCUS34139</name>
</gene>
<feature type="compositionally biased region" description="Low complexity" evidence="1">
    <location>
        <begin position="9"/>
        <end position="20"/>
    </location>
</feature>
<evidence type="ECO:0000256" key="1">
    <source>
        <dbReference type="SAM" id="MobiDB-lite"/>
    </source>
</evidence>
<protein>
    <submittedName>
        <fullName evidence="2">Uncharacterized protein</fullName>
    </submittedName>
</protein>
<name>A0A7S2N4Y8_9EUKA</name>
<sequence>MRRRRGDMPSNNTSVPSNTSMESRRVALVDVNGRVAVPPPKSETASKTDKEVDMDRERRLRVELYIPDDDPKDVAALGALGVPAELIADISREPRFGPRAGLSDARRLLRALRFGLAPGTLLERYALPADDLFG</sequence>
<evidence type="ECO:0000313" key="2">
    <source>
        <dbReference type="EMBL" id="CAD9519824.1"/>
    </source>
</evidence>
<feature type="region of interest" description="Disordered" evidence="1">
    <location>
        <begin position="1"/>
        <end position="54"/>
    </location>
</feature>
<accession>A0A7S2N4Y8</accession>
<organism evidence="2">
    <name type="scientific">Haptolina brevifila</name>
    <dbReference type="NCBI Taxonomy" id="156173"/>
    <lineage>
        <taxon>Eukaryota</taxon>
        <taxon>Haptista</taxon>
        <taxon>Haptophyta</taxon>
        <taxon>Prymnesiophyceae</taxon>
        <taxon>Prymnesiales</taxon>
        <taxon>Prymnesiaceae</taxon>
        <taxon>Haptolina</taxon>
    </lineage>
</organism>
<proteinExistence type="predicted"/>